<dbReference type="VEuPathDB" id="VectorBase:GMOY001908"/>
<sequence length="413" mass="49203">MLIIRSRFLSNVNCIKLSSRCISNELRKVFHTRLDNTNVLNPSQFQLAYLRKNINEFNLDFFLNNLSQYDDRRSAILDLLSRLRESKLANKTLESTQFAAVRYLLENCSLEELVAILTDRLQYGIFLNNFTGFAVLQSLYEEKEYKLSLPLVLKLIIHDGLDSSFVGAFCVKSCFMELTHTFEEVHQRELESSSGKKERVRVKFLRSPLIIDKHAEMGKALLKIDKHCFSDLTLESVSILGLVLSKRFTDLEKILENKSYRLYEDVYIICLEFLKKHNQEFYHKFNKSFDQRVQKQSFEHDLDMLLKELLVKEEPSIIKCQQEVFRLWQEKCEIARQTVQKESNEKERKMHIGKVLNEISTKEEHLWYFDREDHIELQIYNKRVFYPKRWFGKKKKPRSIDEDYVPPEIRRIN</sequence>
<reference evidence="2" key="2">
    <citation type="submission" date="2010-01" db="EMBL/GenBank/DDBJ databases">
        <authorList>
            <consortium name="International Glossina Genome Initiative"/>
            <person name="da Silva J."/>
            <person name="Ribeiro J.M.C."/>
            <person name="Abbeele J.V."/>
            <person name="Attardo G."/>
            <person name="Hao Z."/>
            <person name="Haines L.R."/>
            <person name="Soares M.B."/>
            <person name="Berriman M."/>
            <person name="Aksoy S."/>
            <person name="Lehane M.J."/>
        </authorList>
    </citation>
    <scope>NUCLEOTIDE SEQUENCE</scope>
    <source>
        <tissue evidence="2">Salivary gland</tissue>
    </source>
</reference>
<dbReference type="EMBL" id="EZ422418">
    <property type="protein sequence ID" value="ADD18694.1"/>
    <property type="molecule type" value="mRNA"/>
</dbReference>
<dbReference type="InterPro" id="IPR034913">
    <property type="entry name" value="mS27/PTCD2"/>
</dbReference>
<dbReference type="InterPro" id="IPR019266">
    <property type="entry name" value="Ribosomal_mS27"/>
</dbReference>
<reference evidence="2" key="1">
    <citation type="journal article" date="2010" name="BMC Genomics">
        <title>An insight into the sialome of Glossina morsitans morsitans.</title>
        <authorList>
            <person name="Alves-Silva J."/>
            <person name="Ribeiro J.M."/>
            <person name="Van Den Abbeele J."/>
            <person name="Attardo G."/>
            <person name="Hao Z."/>
            <person name="Haines L.R."/>
            <person name="Soares M.B."/>
            <person name="Berriman M."/>
            <person name="Aksoy S."/>
            <person name="Lehane M.J."/>
        </authorList>
    </citation>
    <scope>NUCLEOTIDE SEQUENCE</scope>
    <source>
        <tissue evidence="2">Salivary gland</tissue>
    </source>
</reference>
<comment type="subcellular location">
    <subcellularLocation>
        <location evidence="1">Mitochondrion</location>
    </subcellularLocation>
</comment>
<reference evidence="3" key="3">
    <citation type="submission" date="2014-03" db="EMBL/GenBank/DDBJ databases">
        <title>Genome Sequence of the Tsetse Fly (Glossina morsitans): Vector of African Trypanosomiasis.</title>
        <authorList>
            <person name="Lawson D."/>
        </authorList>
    </citation>
    <scope>NUCLEOTIDE SEQUENCE [LARGE SCALE GENOMIC DNA]</scope>
    <source>
        <strain evidence="3">Yale</strain>
    </source>
</reference>
<dbReference type="Pfam" id="PF10037">
    <property type="entry name" value="MRP-S27"/>
    <property type="match status" value="1"/>
</dbReference>
<evidence type="ECO:0000313" key="3">
    <source>
        <dbReference type="EnsemblMetazoa" id="GMOY001908-PA"/>
    </source>
</evidence>
<dbReference type="STRING" id="37546.D3TLW6"/>
<dbReference type="AlphaFoldDB" id="D3TLW6"/>
<dbReference type="PANTHER" id="PTHR21393:SF0">
    <property type="entry name" value="SMALL RIBOSOMAL SUBUNIT PROTEIN MS27"/>
    <property type="match status" value="1"/>
</dbReference>
<name>D3TLW6_GLOMM</name>
<evidence type="ECO:0000313" key="2">
    <source>
        <dbReference type="EMBL" id="ADD18694.1"/>
    </source>
</evidence>
<reference evidence="4" key="4">
    <citation type="submission" date="2014-03" db="EMBL/GenBank/DDBJ databases">
        <title>Genome Sequence of the Tsetse Fly (Glossina morsitans): Vector of African Trypanosomiasis.</title>
        <authorList>
            <consortium name="International Glossina Genome Initiative W.H.O."/>
            <person name="Lawson D."/>
        </authorList>
    </citation>
    <scope>NUCLEOTIDE SEQUENCE [LARGE SCALE GENOMIC DNA]</scope>
    <source>
        <strain evidence="4">Yale</strain>
    </source>
</reference>
<reference evidence="3" key="5">
    <citation type="submission" date="2016-07" db="UniProtKB">
        <authorList>
            <consortium name="VectorBase"/>
        </authorList>
    </citation>
    <scope>IDENTIFICATION</scope>
    <source>
        <strain evidence="3">Yale</strain>
    </source>
</reference>
<evidence type="ECO:0000256" key="1">
    <source>
        <dbReference type="ARBA" id="ARBA00004173"/>
    </source>
</evidence>
<accession>D3TLW6</accession>
<protein>
    <submittedName>
        <fullName evidence="2 3">Uncharacterized conserved protein</fullName>
    </submittedName>
</protein>
<dbReference type="GO" id="GO:0005739">
    <property type="term" value="C:mitochondrion"/>
    <property type="evidence" value="ECO:0007669"/>
    <property type="project" value="UniProtKB-SubCell"/>
</dbReference>
<proteinExistence type="evidence at transcript level"/>
<reference evidence="3" key="6">
    <citation type="submission" date="2021-02" db="UniProtKB">
        <authorList>
            <consortium name="EnsemblMetazoa"/>
        </authorList>
    </citation>
    <scope>IDENTIFICATION</scope>
    <source>
        <strain evidence="3">Yale</strain>
    </source>
</reference>
<dbReference type="EMBL" id="CCAG010023967">
    <property type="status" value="NOT_ANNOTATED_CDS"/>
    <property type="molecule type" value="Genomic_DNA"/>
</dbReference>
<organism evidence="2">
    <name type="scientific">Glossina morsitans morsitans</name>
    <name type="common">Savannah tsetse fly</name>
    <dbReference type="NCBI Taxonomy" id="37546"/>
    <lineage>
        <taxon>Eukaryota</taxon>
        <taxon>Metazoa</taxon>
        <taxon>Ecdysozoa</taxon>
        <taxon>Arthropoda</taxon>
        <taxon>Hexapoda</taxon>
        <taxon>Insecta</taxon>
        <taxon>Pterygota</taxon>
        <taxon>Neoptera</taxon>
        <taxon>Endopterygota</taxon>
        <taxon>Diptera</taxon>
        <taxon>Brachycera</taxon>
        <taxon>Muscomorpha</taxon>
        <taxon>Hippoboscoidea</taxon>
        <taxon>Glossinidae</taxon>
        <taxon>Glossina</taxon>
    </lineage>
</organism>
<dbReference type="EnsemblMetazoa" id="GMOY001908-RA">
    <property type="protein sequence ID" value="GMOY001908-PA"/>
    <property type="gene ID" value="GMOY001908"/>
</dbReference>
<evidence type="ECO:0000313" key="4">
    <source>
        <dbReference type="Proteomes" id="UP000092444"/>
    </source>
</evidence>
<keyword evidence="4" id="KW-1185">Reference proteome</keyword>
<dbReference type="PANTHER" id="PTHR21393">
    <property type="entry name" value="MITOCHONDRIAL 28S RIBOSOMAL PROTEIN S27"/>
    <property type="match status" value="1"/>
</dbReference>
<dbReference type="Proteomes" id="UP000092444">
    <property type="component" value="Unassembled WGS sequence"/>
</dbReference>